<evidence type="ECO:0000313" key="3">
    <source>
        <dbReference type="Proteomes" id="UP001316087"/>
    </source>
</evidence>
<keyword evidence="1" id="KW-1133">Transmembrane helix</keyword>
<accession>A0ABS9UGC8</accession>
<dbReference type="RefSeq" id="WP_241370586.1">
    <property type="nucleotide sequence ID" value="NZ_JAKZFC010000007.1"/>
</dbReference>
<feature type="transmembrane region" description="Helical" evidence="1">
    <location>
        <begin position="12"/>
        <end position="30"/>
    </location>
</feature>
<keyword evidence="1" id="KW-0472">Membrane</keyword>
<gene>
    <name evidence="2" type="ORF">LZ480_16190</name>
</gene>
<feature type="transmembrane region" description="Helical" evidence="1">
    <location>
        <begin position="72"/>
        <end position="90"/>
    </location>
</feature>
<feature type="transmembrane region" description="Helical" evidence="1">
    <location>
        <begin position="96"/>
        <end position="119"/>
    </location>
</feature>
<proteinExistence type="predicted"/>
<organism evidence="2 3">
    <name type="scientific">Solibacillus palustris</name>
    <dbReference type="NCBI Taxonomy" id="2908203"/>
    <lineage>
        <taxon>Bacteria</taxon>
        <taxon>Bacillati</taxon>
        <taxon>Bacillota</taxon>
        <taxon>Bacilli</taxon>
        <taxon>Bacillales</taxon>
        <taxon>Caryophanaceae</taxon>
        <taxon>Solibacillus</taxon>
    </lineage>
</organism>
<comment type="caution">
    <text evidence="2">The sequence shown here is derived from an EMBL/GenBank/DDBJ whole genome shotgun (WGS) entry which is preliminary data.</text>
</comment>
<feature type="transmembrane region" description="Helical" evidence="1">
    <location>
        <begin position="191"/>
        <end position="210"/>
    </location>
</feature>
<evidence type="ECO:0000313" key="2">
    <source>
        <dbReference type="EMBL" id="MCH7323416.1"/>
    </source>
</evidence>
<reference evidence="2 3" key="1">
    <citation type="submission" date="2022-03" db="EMBL/GenBank/DDBJ databases">
        <authorList>
            <person name="Jo J.-H."/>
            <person name="Im W.-T."/>
        </authorList>
    </citation>
    <scope>NUCLEOTIDE SEQUENCE [LARGE SCALE GENOMIC DNA]</scope>
    <source>
        <strain evidence="2 3">MA9</strain>
    </source>
</reference>
<name>A0ABS9UGC8_9BACL</name>
<sequence>MFVEKLWHYKWLITAFIILLGNITAYQLSFIDTLSVEQARGMVVGSLVDCAIVAPTLVLFHTRNWSIKRAIIFAAGGIVLARIIIPASFIEPFRYLTWSAFAVEACLIAFELMLLIIFVKYVPTIINTVKGQHEQLLFAFPRLVAEKAKGNPIIQVLASEMLVFYYACLSWRKKPNTEGHTVYKNTMYMPVLIMIFHAATFEAVAFHWLFHDRMPILAWGHTILSIYGILFLIADARALILNPTKVDGQKLYLSNGLMKRTSFYVGHIEAIHNELDLNEVYHMKVLGNTDEKPAFVLEFKAPQTIHFVGGFEKKVKYLGVYVDDAHGLRKQIESYM</sequence>
<dbReference type="Proteomes" id="UP001316087">
    <property type="component" value="Unassembled WGS sequence"/>
</dbReference>
<keyword evidence="1" id="KW-0812">Transmembrane</keyword>
<keyword evidence="3" id="KW-1185">Reference proteome</keyword>
<evidence type="ECO:0008006" key="4">
    <source>
        <dbReference type="Google" id="ProtNLM"/>
    </source>
</evidence>
<protein>
    <recommendedName>
        <fullName evidence="4">Beta-carotene 15,15'-monooxygenase</fullName>
    </recommendedName>
</protein>
<feature type="transmembrane region" description="Helical" evidence="1">
    <location>
        <begin position="42"/>
        <end position="60"/>
    </location>
</feature>
<dbReference type="EMBL" id="JAKZFC010000007">
    <property type="protein sequence ID" value="MCH7323416.1"/>
    <property type="molecule type" value="Genomic_DNA"/>
</dbReference>
<feature type="transmembrane region" description="Helical" evidence="1">
    <location>
        <begin position="216"/>
        <end position="234"/>
    </location>
</feature>
<evidence type="ECO:0000256" key="1">
    <source>
        <dbReference type="SAM" id="Phobius"/>
    </source>
</evidence>